<dbReference type="AlphaFoldDB" id="A0A1Z3U897"/>
<dbReference type="KEGG" id="bvc:CEP68_07605"/>
<accession>A0A1Z3U897</accession>
<keyword evidence="2" id="KW-0805">Transcription regulation</keyword>
<dbReference type="Gene3D" id="1.10.260.40">
    <property type="entry name" value="lambda repressor-like DNA-binding domains"/>
    <property type="match status" value="1"/>
</dbReference>
<evidence type="ECO:0000313" key="8">
    <source>
        <dbReference type="Proteomes" id="UP000197050"/>
    </source>
</evidence>
<evidence type="ECO:0000256" key="1">
    <source>
        <dbReference type="ARBA" id="ARBA00006157"/>
    </source>
</evidence>
<dbReference type="EMBL" id="CP022048">
    <property type="protein sequence ID" value="ASE39380.1"/>
    <property type="molecule type" value="Genomic_DNA"/>
</dbReference>
<evidence type="ECO:0000256" key="2">
    <source>
        <dbReference type="ARBA" id="ARBA00023015"/>
    </source>
</evidence>
<dbReference type="GO" id="GO:0003677">
    <property type="term" value="F:DNA binding"/>
    <property type="evidence" value="ECO:0007669"/>
    <property type="project" value="UniProtKB-KW"/>
</dbReference>
<dbReference type="Proteomes" id="UP000197050">
    <property type="component" value="Chromosome"/>
</dbReference>
<organism evidence="7 8">
    <name type="scientific">Brevundimonas vesicularis</name>
    <name type="common">Pseudomonas vesicularis</name>
    <dbReference type="NCBI Taxonomy" id="41276"/>
    <lineage>
        <taxon>Bacteria</taxon>
        <taxon>Pseudomonadati</taxon>
        <taxon>Pseudomonadota</taxon>
        <taxon>Alphaproteobacteria</taxon>
        <taxon>Caulobacterales</taxon>
        <taxon>Caulobacteraceae</taxon>
        <taxon>Brevundimonas</taxon>
    </lineage>
</organism>
<dbReference type="RefSeq" id="WP_088582573.1">
    <property type="nucleotide sequence ID" value="NZ_CP022048.2"/>
</dbReference>
<keyword evidence="3" id="KW-0238">DNA-binding</keyword>
<evidence type="ECO:0000256" key="3">
    <source>
        <dbReference type="ARBA" id="ARBA00023125"/>
    </source>
</evidence>
<dbReference type="GeneID" id="99613933"/>
<protein>
    <submittedName>
        <fullName evidence="7">Sugar fermentation stimulation protein B</fullName>
    </submittedName>
</protein>
<feature type="region of interest" description="Disordered" evidence="5">
    <location>
        <begin position="67"/>
        <end position="89"/>
    </location>
</feature>
<proteinExistence type="inferred from homology"/>
<evidence type="ECO:0000256" key="5">
    <source>
        <dbReference type="SAM" id="MobiDB-lite"/>
    </source>
</evidence>
<feature type="domain" description="Ner winged helix-turn-helix DNA-binding" evidence="6">
    <location>
        <begin position="1"/>
        <end position="67"/>
    </location>
</feature>
<sequence length="89" mass="10031">MHCEDIKSELRKRYGSLASFSERVDLPRGLVSDTLRGRRSSRAEAAIAAALNLPIHKVFPKHYGFNDSSLKADNSPLQRRSHRLTAEAR</sequence>
<dbReference type="Pfam" id="PF13693">
    <property type="entry name" value="HTH_35"/>
    <property type="match status" value="1"/>
</dbReference>
<evidence type="ECO:0000259" key="6">
    <source>
        <dbReference type="Pfam" id="PF13693"/>
    </source>
</evidence>
<feature type="compositionally biased region" description="Polar residues" evidence="5">
    <location>
        <begin position="67"/>
        <end position="78"/>
    </location>
</feature>
<evidence type="ECO:0000313" key="7">
    <source>
        <dbReference type="EMBL" id="ASE39380.1"/>
    </source>
</evidence>
<keyword evidence="4" id="KW-0804">Transcription</keyword>
<gene>
    <name evidence="7" type="ORF">CEP68_07605</name>
</gene>
<name>A0A1Z3U897_BREVE</name>
<comment type="similarity">
    <text evidence="1">Belongs to the ner transcriptional regulatory family.</text>
</comment>
<dbReference type="InterPro" id="IPR010982">
    <property type="entry name" value="Lambda_DNA-bd_dom_sf"/>
</dbReference>
<dbReference type="SUPFAM" id="SSF47413">
    <property type="entry name" value="lambda repressor-like DNA-binding domains"/>
    <property type="match status" value="1"/>
</dbReference>
<evidence type="ECO:0000256" key="4">
    <source>
        <dbReference type="ARBA" id="ARBA00023163"/>
    </source>
</evidence>
<reference evidence="8" key="1">
    <citation type="submission" date="2017-06" db="EMBL/GenBank/DDBJ databases">
        <title>FDA dAtabase for Regulatory Grade micrObial Sequences (FDA-ARGOS): Supporting development and validation of Infectious Disease Dx tests.</title>
        <authorList>
            <person name="Minogue T."/>
            <person name="Wolcott M."/>
            <person name="Wasieloski L."/>
            <person name="Aguilar W."/>
            <person name="Moore D."/>
            <person name="Tallon L."/>
            <person name="Sadzewicz L."/>
            <person name="Sengamalay N."/>
            <person name="Ott S."/>
            <person name="Godinez A."/>
            <person name="Nagaraj S."/>
            <person name="Nadendla S."/>
            <person name="Geyer C."/>
            <person name="Sichtig H."/>
        </authorList>
    </citation>
    <scope>NUCLEOTIDE SEQUENCE [LARGE SCALE GENOMIC DNA]</scope>
    <source>
        <strain evidence="8">FDAARGOS_289</strain>
    </source>
</reference>
<dbReference type="InterPro" id="IPR038722">
    <property type="entry name" value="Ner_HTH_dom"/>
</dbReference>